<gene>
    <name evidence="1" type="ORF">K7G82_09375</name>
</gene>
<dbReference type="EMBL" id="JAINVV010000004">
    <property type="protein sequence ID" value="MBY8822502.1"/>
    <property type="molecule type" value="Genomic_DNA"/>
</dbReference>
<sequence length="157" mass="17230">MPVSAWAQTGDTPPVLDIPAKDLGDARKYVLFHKPGVTAAQAEADLAFCWRFLARGVQRRAPGFVPWHRADAPRQAPYAVNPYGLVGDAIGAIIAGPLDRSVRQSRLYRCMLPRGYVRYRTSETVWKQLNSDDAARSIRLQALIAAGPNPPTPRVAP</sequence>
<evidence type="ECO:0000313" key="1">
    <source>
        <dbReference type="EMBL" id="MBY8822502.1"/>
    </source>
</evidence>
<evidence type="ECO:0000313" key="2">
    <source>
        <dbReference type="Proteomes" id="UP000706039"/>
    </source>
</evidence>
<proteinExistence type="predicted"/>
<protein>
    <submittedName>
        <fullName evidence="1">Uncharacterized protein</fullName>
    </submittedName>
</protein>
<name>A0ABS7PMG9_9SPHN</name>
<dbReference type="Proteomes" id="UP000706039">
    <property type="component" value="Unassembled WGS sequence"/>
</dbReference>
<accession>A0ABS7PMG9</accession>
<organism evidence="1 2">
    <name type="scientific">Sphingomonas colocasiae</name>
    <dbReference type="NCBI Taxonomy" id="1848973"/>
    <lineage>
        <taxon>Bacteria</taxon>
        <taxon>Pseudomonadati</taxon>
        <taxon>Pseudomonadota</taxon>
        <taxon>Alphaproteobacteria</taxon>
        <taxon>Sphingomonadales</taxon>
        <taxon>Sphingomonadaceae</taxon>
        <taxon>Sphingomonas</taxon>
    </lineage>
</organism>
<keyword evidence="2" id="KW-1185">Reference proteome</keyword>
<dbReference type="RefSeq" id="WP_222989578.1">
    <property type="nucleotide sequence ID" value="NZ_JAINVV010000004.1"/>
</dbReference>
<comment type="caution">
    <text evidence="1">The sequence shown here is derived from an EMBL/GenBank/DDBJ whole genome shotgun (WGS) entry which is preliminary data.</text>
</comment>
<reference evidence="1 2" key="1">
    <citation type="submission" date="2021-08" db="EMBL/GenBank/DDBJ databases">
        <authorList>
            <person name="Tuo L."/>
        </authorList>
    </citation>
    <scope>NUCLEOTIDE SEQUENCE [LARGE SCALE GENOMIC DNA]</scope>
    <source>
        <strain evidence="1 2">JCM 31229</strain>
    </source>
</reference>